<accession>A5FYK0</accession>
<dbReference type="STRING" id="349163.Acry_1474"/>
<keyword evidence="11" id="KW-0997">Cell inner membrane</keyword>
<keyword evidence="8 11" id="KW-0472">Membrane</keyword>
<keyword evidence="15" id="KW-0966">Cell projection</keyword>
<evidence type="ECO:0000256" key="11">
    <source>
        <dbReference type="PIRNR" id="PIRNR003161"/>
    </source>
</evidence>
<comment type="similarity">
    <text evidence="3 11">Belongs to the FliG family.</text>
</comment>
<feature type="domain" description="Flagellar motor switch protein FliG middle" evidence="13">
    <location>
        <begin position="119"/>
        <end position="190"/>
    </location>
</feature>
<dbReference type="PRINTS" id="PR00954">
    <property type="entry name" value="FLGMOTORFLIG"/>
</dbReference>
<dbReference type="Gene3D" id="1.10.220.30">
    <property type="match status" value="3"/>
</dbReference>
<dbReference type="Proteomes" id="UP000000245">
    <property type="component" value="Chromosome"/>
</dbReference>
<dbReference type="EMBL" id="CP000697">
    <property type="protein sequence ID" value="ABQ30682.1"/>
    <property type="molecule type" value="Genomic_DNA"/>
</dbReference>
<dbReference type="eggNOG" id="COG1536">
    <property type="taxonomic scope" value="Bacteria"/>
</dbReference>
<dbReference type="PIRSF" id="PIRSF003161">
    <property type="entry name" value="FliG"/>
    <property type="match status" value="1"/>
</dbReference>
<proteinExistence type="inferred from homology"/>
<protein>
    <recommendedName>
        <fullName evidence="4 11">Flagellar motor switch protein FliG</fullName>
    </recommendedName>
</protein>
<evidence type="ECO:0000256" key="5">
    <source>
        <dbReference type="ARBA" id="ARBA00022475"/>
    </source>
</evidence>
<name>A5FYK0_ACICJ</name>
<dbReference type="InterPro" id="IPR000090">
    <property type="entry name" value="Flg_Motor_Flig"/>
</dbReference>
<evidence type="ECO:0000256" key="3">
    <source>
        <dbReference type="ARBA" id="ARBA00010299"/>
    </source>
</evidence>
<evidence type="ECO:0000256" key="6">
    <source>
        <dbReference type="ARBA" id="ARBA00022500"/>
    </source>
</evidence>
<keyword evidence="5 11" id="KW-1003">Cell membrane</keyword>
<sequence length="336" mass="36866">MSDTSDRNLNGASRAAALLLALGEEAGGKLMAMLNDDELREISRAMVALRAVPSETVEALCFEFAGRMGKASGVSGSAEVAEKLLRKMIPPGRVEQILEDIQGPAGKNIWDKLGKVNESVLADYLCHEHPQTAAMVLSRVTAEHAARVIALLPEPLSIDVIERMLTIESLQREAIDDVERTLKVDFMVNLASSVQRDPHEKLAEIFNSFDRAVESRMFAALESRNQEAASRIRSLMFTFEDLIRLAPRDIQTVLRSVDSDVMPLALKGASDKIRDLFMSNMTERAAKMLREDIEALGPVRLRDVDAAQLAIVTTAKELAAQGEIEIGTGKEDDLVI</sequence>
<reference evidence="15 16" key="1">
    <citation type="submission" date="2007-05" db="EMBL/GenBank/DDBJ databases">
        <title>Complete sequence of chromosome of Acidiphilium cryptum JF-5.</title>
        <authorList>
            <consortium name="US DOE Joint Genome Institute"/>
            <person name="Copeland A."/>
            <person name="Lucas S."/>
            <person name="Lapidus A."/>
            <person name="Barry K."/>
            <person name="Detter J.C."/>
            <person name="Glavina del Rio T."/>
            <person name="Hammon N."/>
            <person name="Israni S."/>
            <person name="Dalin E."/>
            <person name="Tice H."/>
            <person name="Pitluck S."/>
            <person name="Sims D."/>
            <person name="Brettin T."/>
            <person name="Bruce D."/>
            <person name="Han C."/>
            <person name="Schmutz J."/>
            <person name="Larimer F."/>
            <person name="Land M."/>
            <person name="Hauser L."/>
            <person name="Kyrpides N."/>
            <person name="Kim E."/>
            <person name="Magnuson T."/>
            <person name="Richardson P."/>
        </authorList>
    </citation>
    <scope>NUCLEOTIDE SEQUENCE [LARGE SCALE GENOMIC DNA]</scope>
    <source>
        <strain evidence="15 16">JF-5</strain>
    </source>
</reference>
<dbReference type="SUPFAM" id="SSF48029">
    <property type="entry name" value="FliG"/>
    <property type="match status" value="2"/>
</dbReference>
<comment type="subcellular location">
    <subcellularLocation>
        <location evidence="1 11">Bacterial flagellum basal body</location>
    </subcellularLocation>
    <subcellularLocation>
        <location evidence="11">Cell inner membrane</location>
        <topology evidence="11">Peripheral membrane protein</topology>
        <orientation evidence="11">Cytoplasmic side</orientation>
    </subcellularLocation>
    <subcellularLocation>
        <location evidence="2">Cell membrane</location>
        <topology evidence="2">Peripheral membrane protein</topology>
        <orientation evidence="2">Cytoplasmic side</orientation>
    </subcellularLocation>
</comment>
<dbReference type="GO" id="GO:0006935">
    <property type="term" value="P:chemotaxis"/>
    <property type="evidence" value="ECO:0007669"/>
    <property type="project" value="UniProtKB-KW"/>
</dbReference>
<dbReference type="AlphaFoldDB" id="A5FYK0"/>
<keyword evidence="9 11" id="KW-0975">Bacterial flagellum</keyword>
<evidence type="ECO:0000256" key="2">
    <source>
        <dbReference type="ARBA" id="ARBA00004413"/>
    </source>
</evidence>
<dbReference type="RefSeq" id="WP_007421868.1">
    <property type="nucleotide sequence ID" value="NC_009484.1"/>
</dbReference>
<dbReference type="GO" id="GO:0003774">
    <property type="term" value="F:cytoskeletal motor activity"/>
    <property type="evidence" value="ECO:0007669"/>
    <property type="project" value="InterPro"/>
</dbReference>
<keyword evidence="15" id="KW-0969">Cilium</keyword>
<dbReference type="InterPro" id="IPR011002">
    <property type="entry name" value="FliG_a-hlx"/>
</dbReference>
<evidence type="ECO:0000256" key="7">
    <source>
        <dbReference type="ARBA" id="ARBA00022779"/>
    </source>
</evidence>
<dbReference type="Pfam" id="PF14841">
    <property type="entry name" value="FliG_M"/>
    <property type="match status" value="1"/>
</dbReference>
<evidence type="ECO:0000313" key="15">
    <source>
        <dbReference type="EMBL" id="ABQ30682.1"/>
    </source>
</evidence>
<dbReference type="InterPro" id="IPR028263">
    <property type="entry name" value="FliG_N"/>
</dbReference>
<evidence type="ECO:0000313" key="16">
    <source>
        <dbReference type="Proteomes" id="UP000000245"/>
    </source>
</evidence>
<dbReference type="KEGG" id="acr:Acry_1474"/>
<dbReference type="InterPro" id="IPR023087">
    <property type="entry name" value="Flg_Motor_Flig_C"/>
</dbReference>
<feature type="domain" description="Flagellar motor switch protein FliG N-terminal" evidence="14">
    <location>
        <begin position="8"/>
        <end position="110"/>
    </location>
</feature>
<dbReference type="GO" id="GO:0009425">
    <property type="term" value="C:bacterial-type flagellum basal body"/>
    <property type="evidence" value="ECO:0007669"/>
    <property type="project" value="UniProtKB-SubCell"/>
</dbReference>
<gene>
    <name evidence="15" type="ordered locus">Acry_1474</name>
</gene>
<dbReference type="NCBIfam" id="TIGR00207">
    <property type="entry name" value="fliG"/>
    <property type="match status" value="1"/>
</dbReference>
<evidence type="ECO:0000256" key="4">
    <source>
        <dbReference type="ARBA" id="ARBA00021870"/>
    </source>
</evidence>
<organism evidence="15 16">
    <name type="scientific">Acidiphilium cryptum (strain JF-5)</name>
    <dbReference type="NCBI Taxonomy" id="349163"/>
    <lineage>
        <taxon>Bacteria</taxon>
        <taxon>Pseudomonadati</taxon>
        <taxon>Pseudomonadota</taxon>
        <taxon>Alphaproteobacteria</taxon>
        <taxon>Acetobacterales</taxon>
        <taxon>Acidocellaceae</taxon>
        <taxon>Acidiphilium</taxon>
    </lineage>
</organism>
<evidence type="ECO:0000256" key="9">
    <source>
        <dbReference type="ARBA" id="ARBA00023143"/>
    </source>
</evidence>
<dbReference type="PANTHER" id="PTHR30534:SF0">
    <property type="entry name" value="FLAGELLAR MOTOR SWITCH PROTEIN FLIG"/>
    <property type="match status" value="1"/>
</dbReference>
<evidence type="ECO:0000256" key="10">
    <source>
        <dbReference type="ARBA" id="ARBA00025598"/>
    </source>
</evidence>
<dbReference type="Pfam" id="PF01706">
    <property type="entry name" value="FliG_C"/>
    <property type="match status" value="1"/>
</dbReference>
<dbReference type="Pfam" id="PF14842">
    <property type="entry name" value="FliG_N"/>
    <property type="match status" value="1"/>
</dbReference>
<comment type="function">
    <text evidence="10 11">FliG is one of three proteins (FliG, FliN, FliM) that forms the rotor-mounted switch complex (C ring), located at the base of the basal body. This complex interacts with the CheY and CheZ chemotaxis proteins, in addition to contacting components of the motor that determine the direction of flagellar rotation.</text>
</comment>
<dbReference type="InterPro" id="IPR032779">
    <property type="entry name" value="FliG_M"/>
</dbReference>
<keyword evidence="15" id="KW-0282">Flagellum</keyword>
<dbReference type="PANTHER" id="PTHR30534">
    <property type="entry name" value="FLAGELLAR MOTOR SWITCH PROTEIN FLIG"/>
    <property type="match status" value="1"/>
</dbReference>
<evidence type="ECO:0000259" key="13">
    <source>
        <dbReference type="Pfam" id="PF14841"/>
    </source>
</evidence>
<evidence type="ECO:0000259" key="12">
    <source>
        <dbReference type="Pfam" id="PF01706"/>
    </source>
</evidence>
<dbReference type="GO" id="GO:0005886">
    <property type="term" value="C:plasma membrane"/>
    <property type="evidence" value="ECO:0007669"/>
    <property type="project" value="UniProtKB-SubCell"/>
</dbReference>
<keyword evidence="6 11" id="KW-0145">Chemotaxis</keyword>
<dbReference type="HOGENOM" id="CLU_047835_0_0_5"/>
<evidence type="ECO:0000259" key="14">
    <source>
        <dbReference type="Pfam" id="PF14842"/>
    </source>
</evidence>
<dbReference type="GO" id="GO:0071973">
    <property type="term" value="P:bacterial-type flagellum-dependent cell motility"/>
    <property type="evidence" value="ECO:0007669"/>
    <property type="project" value="InterPro"/>
</dbReference>
<keyword evidence="16" id="KW-1185">Reference proteome</keyword>
<evidence type="ECO:0000256" key="1">
    <source>
        <dbReference type="ARBA" id="ARBA00004117"/>
    </source>
</evidence>
<keyword evidence="7 11" id="KW-0283">Flagellar rotation</keyword>
<evidence type="ECO:0000256" key="8">
    <source>
        <dbReference type="ARBA" id="ARBA00023136"/>
    </source>
</evidence>
<feature type="domain" description="Flagellar motor switch protein FliG C-terminal" evidence="12">
    <location>
        <begin position="220"/>
        <end position="326"/>
    </location>
</feature>